<evidence type="ECO:0000256" key="4">
    <source>
        <dbReference type="ARBA" id="ARBA00023125"/>
    </source>
</evidence>
<dbReference type="SUPFAM" id="SSF88946">
    <property type="entry name" value="Sigma2 domain of RNA polymerase sigma factors"/>
    <property type="match status" value="1"/>
</dbReference>
<dbReference type="GO" id="GO:0016987">
    <property type="term" value="F:sigma factor activity"/>
    <property type="evidence" value="ECO:0007669"/>
    <property type="project" value="UniProtKB-KW"/>
</dbReference>
<dbReference type="Gene3D" id="1.10.10.10">
    <property type="entry name" value="Winged helix-like DNA-binding domain superfamily/Winged helix DNA-binding domain"/>
    <property type="match status" value="1"/>
</dbReference>
<evidence type="ECO:0000313" key="9">
    <source>
        <dbReference type="EMBL" id="NEI72597.1"/>
    </source>
</evidence>
<dbReference type="CDD" id="cd06171">
    <property type="entry name" value="Sigma70_r4"/>
    <property type="match status" value="1"/>
</dbReference>
<dbReference type="InterPro" id="IPR013325">
    <property type="entry name" value="RNA_pol_sigma_r2"/>
</dbReference>
<dbReference type="NCBIfam" id="TIGR02937">
    <property type="entry name" value="sigma70-ECF"/>
    <property type="match status" value="1"/>
</dbReference>
<evidence type="ECO:0000313" key="10">
    <source>
        <dbReference type="Proteomes" id="UP000483035"/>
    </source>
</evidence>
<dbReference type="PROSITE" id="PS01063">
    <property type="entry name" value="SIGMA70_ECF"/>
    <property type="match status" value="1"/>
</dbReference>
<accession>A0A6L9UEN0</accession>
<protein>
    <recommendedName>
        <fullName evidence="6">RNA polymerase sigma factor</fullName>
    </recommendedName>
</protein>
<proteinExistence type="inferred from homology"/>
<dbReference type="GO" id="GO:0006352">
    <property type="term" value="P:DNA-templated transcription initiation"/>
    <property type="evidence" value="ECO:0007669"/>
    <property type="project" value="InterPro"/>
</dbReference>
<gene>
    <name evidence="9" type="ORF">GR212_23845</name>
</gene>
<dbReference type="InterPro" id="IPR000838">
    <property type="entry name" value="RNA_pol_sigma70_ECF_CS"/>
</dbReference>
<dbReference type="AlphaFoldDB" id="A0A6L9UEN0"/>
<reference evidence="9 10" key="1">
    <citation type="submission" date="2019-12" db="EMBL/GenBank/DDBJ databases">
        <title>Rhizobium genotypes associated with high levels of biological nitrogen fixation by grain legumes in a temperate-maritime cropping system.</title>
        <authorList>
            <person name="Maluk M."/>
            <person name="Francesc Ferrando Molina F."/>
            <person name="Lopez Del Egido L."/>
            <person name="Lafos M."/>
            <person name="Langarica-Fuentes A."/>
            <person name="Gebre Yohannes G."/>
            <person name="Young M.W."/>
            <person name="Martin P."/>
            <person name="Gantlett R."/>
            <person name="Kenicer G."/>
            <person name="Hawes C."/>
            <person name="Begg G.S."/>
            <person name="Quilliam R.S."/>
            <person name="Squire G.R."/>
            <person name="Poole P.S."/>
            <person name="Young P.W."/>
            <person name="Iannetta P.M."/>
            <person name="James E.K."/>
        </authorList>
    </citation>
    <scope>NUCLEOTIDE SEQUENCE [LARGE SCALE GENOMIC DNA]</scope>
    <source>
        <strain evidence="9 10">JHI1118</strain>
    </source>
</reference>
<sequence>MNVSALQNDNLGKPLRLALVGGGFSVTTVSDREGMSAEEVNRLVLAIATTRERDAFAELFNFAAPRIKAFMMRTGSSPELAEEIAQEAMLIVWRKASYFDPARASAMTWIFTIARNLRIDFQRKAKSSQKPPEYDPSSIPAMERTPEEIIFVRADEDRVHAALQALGPEQEEILRLSFFRDCPHAEIAKELDLPLGTVKSRIRRALARLKTMLEETL</sequence>
<dbReference type="Pfam" id="PF04542">
    <property type="entry name" value="Sigma70_r2"/>
    <property type="match status" value="1"/>
</dbReference>
<keyword evidence="3 6" id="KW-0731">Sigma factor</keyword>
<dbReference type="GO" id="GO:0003677">
    <property type="term" value="F:DNA binding"/>
    <property type="evidence" value="ECO:0007669"/>
    <property type="project" value="UniProtKB-KW"/>
</dbReference>
<dbReference type="InterPro" id="IPR013249">
    <property type="entry name" value="RNA_pol_sigma70_r4_t2"/>
</dbReference>
<evidence type="ECO:0000256" key="6">
    <source>
        <dbReference type="RuleBase" id="RU000716"/>
    </source>
</evidence>
<evidence type="ECO:0000259" key="7">
    <source>
        <dbReference type="Pfam" id="PF04542"/>
    </source>
</evidence>
<dbReference type="Pfam" id="PF08281">
    <property type="entry name" value="Sigma70_r4_2"/>
    <property type="match status" value="1"/>
</dbReference>
<feature type="domain" description="RNA polymerase sigma-70 region 2" evidence="7">
    <location>
        <begin position="64"/>
        <end position="126"/>
    </location>
</feature>
<dbReference type="InterPro" id="IPR007627">
    <property type="entry name" value="RNA_pol_sigma70_r2"/>
</dbReference>
<dbReference type="PANTHER" id="PTHR43133">
    <property type="entry name" value="RNA POLYMERASE ECF-TYPE SIGMA FACTO"/>
    <property type="match status" value="1"/>
</dbReference>
<dbReference type="PANTHER" id="PTHR43133:SF62">
    <property type="entry name" value="RNA POLYMERASE SIGMA FACTOR SIGZ"/>
    <property type="match status" value="1"/>
</dbReference>
<evidence type="ECO:0000259" key="8">
    <source>
        <dbReference type="Pfam" id="PF08281"/>
    </source>
</evidence>
<evidence type="ECO:0000256" key="3">
    <source>
        <dbReference type="ARBA" id="ARBA00023082"/>
    </source>
</evidence>
<evidence type="ECO:0000256" key="1">
    <source>
        <dbReference type="ARBA" id="ARBA00010641"/>
    </source>
</evidence>
<dbReference type="EMBL" id="WUEY01000013">
    <property type="protein sequence ID" value="NEI72597.1"/>
    <property type="molecule type" value="Genomic_DNA"/>
</dbReference>
<keyword evidence="2 6" id="KW-0805">Transcription regulation</keyword>
<dbReference type="InterPro" id="IPR039425">
    <property type="entry name" value="RNA_pol_sigma-70-like"/>
</dbReference>
<dbReference type="InterPro" id="IPR013324">
    <property type="entry name" value="RNA_pol_sigma_r3/r4-like"/>
</dbReference>
<dbReference type="Gene3D" id="1.10.1740.10">
    <property type="match status" value="1"/>
</dbReference>
<dbReference type="InterPro" id="IPR036388">
    <property type="entry name" value="WH-like_DNA-bd_sf"/>
</dbReference>
<dbReference type="SUPFAM" id="SSF88659">
    <property type="entry name" value="Sigma3 and sigma4 domains of RNA polymerase sigma factors"/>
    <property type="match status" value="1"/>
</dbReference>
<evidence type="ECO:0000256" key="2">
    <source>
        <dbReference type="ARBA" id="ARBA00023015"/>
    </source>
</evidence>
<organism evidence="9 10">
    <name type="scientific">Rhizobium lusitanum</name>
    <dbReference type="NCBI Taxonomy" id="293958"/>
    <lineage>
        <taxon>Bacteria</taxon>
        <taxon>Pseudomonadati</taxon>
        <taxon>Pseudomonadota</taxon>
        <taxon>Alphaproteobacteria</taxon>
        <taxon>Hyphomicrobiales</taxon>
        <taxon>Rhizobiaceae</taxon>
        <taxon>Rhizobium/Agrobacterium group</taxon>
        <taxon>Rhizobium</taxon>
    </lineage>
</organism>
<comment type="similarity">
    <text evidence="1 6">Belongs to the sigma-70 factor family. ECF subfamily.</text>
</comment>
<dbReference type="InterPro" id="IPR014284">
    <property type="entry name" value="RNA_pol_sigma-70_dom"/>
</dbReference>
<keyword evidence="4 6" id="KW-0238">DNA-binding</keyword>
<dbReference type="Proteomes" id="UP000483035">
    <property type="component" value="Unassembled WGS sequence"/>
</dbReference>
<comment type="caution">
    <text evidence="9">The sequence shown here is derived from an EMBL/GenBank/DDBJ whole genome shotgun (WGS) entry which is preliminary data.</text>
</comment>
<name>A0A6L9UEN0_9HYPH</name>
<feature type="domain" description="RNA polymerase sigma factor 70 region 4 type 2" evidence="8">
    <location>
        <begin position="158"/>
        <end position="209"/>
    </location>
</feature>
<keyword evidence="5 6" id="KW-0804">Transcription</keyword>
<evidence type="ECO:0000256" key="5">
    <source>
        <dbReference type="ARBA" id="ARBA00023163"/>
    </source>
</evidence>